<protein>
    <recommendedName>
        <fullName evidence="4">Lipoprotein</fullName>
    </recommendedName>
</protein>
<dbReference type="Proteomes" id="UP001595799">
    <property type="component" value="Unassembled WGS sequence"/>
</dbReference>
<organism evidence="2 3">
    <name type="scientific">Fodinicurvata halophila</name>
    <dbReference type="NCBI Taxonomy" id="1419723"/>
    <lineage>
        <taxon>Bacteria</taxon>
        <taxon>Pseudomonadati</taxon>
        <taxon>Pseudomonadota</taxon>
        <taxon>Alphaproteobacteria</taxon>
        <taxon>Rhodospirillales</taxon>
        <taxon>Rhodovibrionaceae</taxon>
        <taxon>Fodinicurvata</taxon>
    </lineage>
</organism>
<accession>A0ABV8UH60</accession>
<name>A0ABV8UH60_9PROT</name>
<reference evidence="3" key="1">
    <citation type="journal article" date="2019" name="Int. J. Syst. Evol. Microbiol.">
        <title>The Global Catalogue of Microorganisms (GCM) 10K type strain sequencing project: providing services to taxonomists for standard genome sequencing and annotation.</title>
        <authorList>
            <consortium name="The Broad Institute Genomics Platform"/>
            <consortium name="The Broad Institute Genome Sequencing Center for Infectious Disease"/>
            <person name="Wu L."/>
            <person name="Ma J."/>
        </authorList>
    </citation>
    <scope>NUCLEOTIDE SEQUENCE [LARGE SCALE GENOMIC DNA]</scope>
    <source>
        <strain evidence="3">CECT 8472</strain>
    </source>
</reference>
<sequence>MTLTRTGKAALQVIGAATALVLTGCADSGGWAEERAPYGHMPPPGECRVWYPDRPPGQQPPPGPCHEIHEDVPPGASVLRG</sequence>
<feature type="compositionally biased region" description="Pro residues" evidence="1">
    <location>
        <begin position="53"/>
        <end position="64"/>
    </location>
</feature>
<gene>
    <name evidence="2" type="ORF">ACFOW6_03480</name>
</gene>
<evidence type="ECO:0000313" key="2">
    <source>
        <dbReference type="EMBL" id="MFC4350601.1"/>
    </source>
</evidence>
<proteinExistence type="predicted"/>
<evidence type="ECO:0000313" key="3">
    <source>
        <dbReference type="Proteomes" id="UP001595799"/>
    </source>
</evidence>
<comment type="caution">
    <text evidence="2">The sequence shown here is derived from an EMBL/GenBank/DDBJ whole genome shotgun (WGS) entry which is preliminary data.</text>
</comment>
<keyword evidence="3" id="KW-1185">Reference proteome</keyword>
<evidence type="ECO:0008006" key="4">
    <source>
        <dbReference type="Google" id="ProtNLM"/>
    </source>
</evidence>
<feature type="region of interest" description="Disordered" evidence="1">
    <location>
        <begin position="53"/>
        <end position="81"/>
    </location>
</feature>
<dbReference type="PROSITE" id="PS51257">
    <property type="entry name" value="PROKAR_LIPOPROTEIN"/>
    <property type="match status" value="1"/>
</dbReference>
<evidence type="ECO:0000256" key="1">
    <source>
        <dbReference type="SAM" id="MobiDB-lite"/>
    </source>
</evidence>
<dbReference type="RefSeq" id="WP_382420934.1">
    <property type="nucleotide sequence ID" value="NZ_JBHSCW010000001.1"/>
</dbReference>
<dbReference type="EMBL" id="JBHSCW010000001">
    <property type="protein sequence ID" value="MFC4350601.1"/>
    <property type="molecule type" value="Genomic_DNA"/>
</dbReference>